<dbReference type="PANTHER" id="PTHR47053">
    <property type="entry name" value="MUREIN DD-ENDOPEPTIDASE MEPH-RELATED"/>
    <property type="match status" value="1"/>
</dbReference>
<evidence type="ECO:0000313" key="7">
    <source>
        <dbReference type="Proteomes" id="UP000183410"/>
    </source>
</evidence>
<dbReference type="SUPFAM" id="SSF54001">
    <property type="entry name" value="Cysteine proteinases"/>
    <property type="match status" value="1"/>
</dbReference>
<feature type="domain" description="NlpC/P60" evidence="5">
    <location>
        <begin position="29"/>
        <end position="160"/>
    </location>
</feature>
<dbReference type="EMBL" id="FONN01000028">
    <property type="protein sequence ID" value="SFF34683.1"/>
    <property type="molecule type" value="Genomic_DNA"/>
</dbReference>
<evidence type="ECO:0000256" key="1">
    <source>
        <dbReference type="ARBA" id="ARBA00007074"/>
    </source>
</evidence>
<proteinExistence type="inferred from homology"/>
<evidence type="ECO:0000256" key="4">
    <source>
        <dbReference type="ARBA" id="ARBA00022807"/>
    </source>
</evidence>
<dbReference type="GO" id="GO:0008234">
    <property type="term" value="F:cysteine-type peptidase activity"/>
    <property type="evidence" value="ECO:0007669"/>
    <property type="project" value="UniProtKB-KW"/>
</dbReference>
<dbReference type="InterPro" id="IPR000064">
    <property type="entry name" value="NLP_P60_dom"/>
</dbReference>
<evidence type="ECO:0000256" key="2">
    <source>
        <dbReference type="ARBA" id="ARBA00022670"/>
    </source>
</evidence>
<dbReference type="AlphaFoldDB" id="A0A1I2HZ35"/>
<comment type="similarity">
    <text evidence="1">Belongs to the peptidase C40 family.</text>
</comment>
<dbReference type="InterPro" id="IPR038765">
    <property type="entry name" value="Papain-like_cys_pep_sf"/>
</dbReference>
<dbReference type="PROSITE" id="PS51935">
    <property type="entry name" value="NLPC_P60"/>
    <property type="match status" value="1"/>
</dbReference>
<accession>A0A1I2HZ35</accession>
<dbReference type="GO" id="GO:0006508">
    <property type="term" value="P:proteolysis"/>
    <property type="evidence" value="ECO:0007669"/>
    <property type="project" value="UniProtKB-KW"/>
</dbReference>
<dbReference type="Pfam" id="PF00877">
    <property type="entry name" value="NLPC_P60"/>
    <property type="match status" value="1"/>
</dbReference>
<sequence length="160" mass="17602">MMLALLGKDEHVGLSSGELEAIRTDLPAGVLGSQVVELALTRLGDPYSQLKAGQGTYTDCSYLVQWVYQQLEVGLPRTAAEQARFIVDNGLTLTADELTAGDLIFWSYEQNGRFMDITHVGIYAGNGKVVDASSSRLQVVYRNVFDAELQVMYGRPYFQG</sequence>
<organism evidence="6 7">
    <name type="scientific">Paenibacillus algorifonticola</name>
    <dbReference type="NCBI Taxonomy" id="684063"/>
    <lineage>
        <taxon>Bacteria</taxon>
        <taxon>Bacillati</taxon>
        <taxon>Bacillota</taxon>
        <taxon>Bacilli</taxon>
        <taxon>Bacillales</taxon>
        <taxon>Paenibacillaceae</taxon>
        <taxon>Paenibacillus</taxon>
    </lineage>
</organism>
<dbReference type="PANTHER" id="PTHR47053:SF1">
    <property type="entry name" value="MUREIN DD-ENDOPEPTIDASE MEPH-RELATED"/>
    <property type="match status" value="1"/>
</dbReference>
<evidence type="ECO:0000256" key="3">
    <source>
        <dbReference type="ARBA" id="ARBA00022801"/>
    </source>
</evidence>
<keyword evidence="4" id="KW-0788">Thiol protease</keyword>
<gene>
    <name evidence="6" type="ORF">SAMN04487969_12834</name>
</gene>
<protein>
    <submittedName>
        <fullName evidence="6">NlpC/P60 family protein</fullName>
    </submittedName>
</protein>
<keyword evidence="2" id="KW-0645">Protease</keyword>
<dbReference type="Gene3D" id="3.90.1720.10">
    <property type="entry name" value="endopeptidase domain like (from Nostoc punctiforme)"/>
    <property type="match status" value="1"/>
</dbReference>
<evidence type="ECO:0000313" key="6">
    <source>
        <dbReference type="EMBL" id="SFF34683.1"/>
    </source>
</evidence>
<keyword evidence="7" id="KW-1185">Reference proteome</keyword>
<name>A0A1I2HZ35_9BACL</name>
<reference evidence="7" key="1">
    <citation type="submission" date="2016-10" db="EMBL/GenBank/DDBJ databases">
        <authorList>
            <person name="Varghese N."/>
            <person name="Submissions S."/>
        </authorList>
    </citation>
    <scope>NUCLEOTIDE SEQUENCE [LARGE SCALE GENOMIC DNA]</scope>
    <source>
        <strain evidence="7">CGMCC 1.10223</strain>
    </source>
</reference>
<evidence type="ECO:0000259" key="5">
    <source>
        <dbReference type="PROSITE" id="PS51935"/>
    </source>
</evidence>
<dbReference type="Proteomes" id="UP000183410">
    <property type="component" value="Unassembled WGS sequence"/>
</dbReference>
<dbReference type="InterPro" id="IPR051202">
    <property type="entry name" value="Peptidase_C40"/>
</dbReference>
<keyword evidence="3" id="KW-0378">Hydrolase</keyword>